<name>A0A3M2MCN3_9ACTN</name>
<protein>
    <submittedName>
        <fullName evidence="3">Enterochelin esterase-like enzyme</fullName>
    </submittedName>
</protein>
<keyword evidence="2" id="KW-0732">Signal</keyword>
<dbReference type="InterPro" id="IPR029058">
    <property type="entry name" value="AB_hydrolase_fold"/>
</dbReference>
<comment type="caution">
    <text evidence="3">The sequence shown here is derived from an EMBL/GenBank/DDBJ whole genome shotgun (WGS) entry which is preliminary data.</text>
</comment>
<keyword evidence="4" id="KW-1185">Reference proteome</keyword>
<evidence type="ECO:0000313" key="3">
    <source>
        <dbReference type="EMBL" id="RMI46395.1"/>
    </source>
</evidence>
<gene>
    <name evidence="3" type="ORF">EBO15_07515</name>
</gene>
<dbReference type="InterPro" id="IPR000801">
    <property type="entry name" value="Esterase-like"/>
</dbReference>
<dbReference type="Gene3D" id="3.40.50.1820">
    <property type="entry name" value="alpha/beta hydrolase"/>
    <property type="match status" value="1"/>
</dbReference>
<reference evidence="3 4" key="1">
    <citation type="submission" date="2018-10" db="EMBL/GenBank/DDBJ databases">
        <title>Isolation from soil.</title>
        <authorList>
            <person name="Hu J."/>
        </authorList>
    </citation>
    <scope>NUCLEOTIDE SEQUENCE [LARGE SCALE GENOMIC DNA]</scope>
    <source>
        <strain evidence="3 4">NEAU-Ht49</strain>
    </source>
</reference>
<dbReference type="RefSeq" id="WP_122193577.1">
    <property type="nucleotide sequence ID" value="NZ_JBHSKC010000005.1"/>
</dbReference>
<dbReference type="PANTHER" id="PTHR48098">
    <property type="entry name" value="ENTEROCHELIN ESTERASE-RELATED"/>
    <property type="match status" value="1"/>
</dbReference>
<evidence type="ECO:0000313" key="4">
    <source>
        <dbReference type="Proteomes" id="UP000282674"/>
    </source>
</evidence>
<dbReference type="OrthoDB" id="9768282at2"/>
<evidence type="ECO:0000256" key="1">
    <source>
        <dbReference type="SAM" id="MobiDB-lite"/>
    </source>
</evidence>
<dbReference type="EMBL" id="RFFG01000009">
    <property type="protein sequence ID" value="RMI46395.1"/>
    <property type="molecule type" value="Genomic_DNA"/>
</dbReference>
<proteinExistence type="predicted"/>
<organism evidence="3 4">
    <name type="scientific">Actinomadura harenae</name>
    <dbReference type="NCBI Taxonomy" id="2483351"/>
    <lineage>
        <taxon>Bacteria</taxon>
        <taxon>Bacillati</taxon>
        <taxon>Actinomycetota</taxon>
        <taxon>Actinomycetes</taxon>
        <taxon>Streptosporangiales</taxon>
        <taxon>Thermomonosporaceae</taxon>
        <taxon>Actinomadura</taxon>
    </lineage>
</organism>
<dbReference type="SUPFAM" id="SSF53474">
    <property type="entry name" value="alpha/beta-Hydrolases"/>
    <property type="match status" value="1"/>
</dbReference>
<dbReference type="Proteomes" id="UP000282674">
    <property type="component" value="Unassembled WGS sequence"/>
</dbReference>
<dbReference type="Pfam" id="PF00756">
    <property type="entry name" value="Esterase"/>
    <property type="match status" value="1"/>
</dbReference>
<sequence length="584" mass="63515">MRARLAGALCAALLVVTGTTAAGVSGHGRLRFAVTLSPSAARQAGKTAVDGRAYVIVSRKGDSEPRDQIDIAGGVPFWGRDADGVRPGRSVVLDAGSGTYGYPLKSIASLPAGRYSVQAFFNTYDTFRRGDGSTVKMHMPCGDGMDLFNSPGNFSSTPRWVDIDPARGRTVDLTLDKLITPSQPVPAGGTCQQGNPADSAHVKHVKIQSPALSKFWGRPIYIGANVLLPAGYDPNGSVRYPVEYHFGHFTTNAPRGFREDGGNSFSQWWLSDQAPRFIVVEVREENPFYDTSYAVDTPNLGPYGQATTRELIPEIDKEFHTIAEPYGRLTSGGSTGGWMALASQVFYPDVYGGAFAGYPDPVDLRREQIVNVYGDGNAYETVREWDRTPRPDSRNVQGDTNYVNAQENLWELARGGRDRSGGSWAMWEALFSPQGKDGYPAQAWDKASGTIDHSVSAGWKAMDLSAKVAAEWPTLGPKLQGKVFVYVGDTDTYFLNTAVELFQQRTDALTGPSSGFTFVYGRAKQHGWSPYTAQQWFQIYADYVAGHAPRDTDVSGWRGPRATPRLSASGGEIVPPEKHVGLPR</sequence>
<evidence type="ECO:0000256" key="2">
    <source>
        <dbReference type="SAM" id="SignalP"/>
    </source>
</evidence>
<feature type="chain" id="PRO_5018271935" evidence="2">
    <location>
        <begin position="22"/>
        <end position="584"/>
    </location>
</feature>
<feature type="compositionally biased region" description="Basic and acidic residues" evidence="1">
    <location>
        <begin position="575"/>
        <end position="584"/>
    </location>
</feature>
<dbReference type="PANTHER" id="PTHR48098:SF3">
    <property type="entry name" value="IRON(III) ENTEROBACTIN ESTERASE"/>
    <property type="match status" value="1"/>
</dbReference>
<feature type="signal peptide" evidence="2">
    <location>
        <begin position="1"/>
        <end position="21"/>
    </location>
</feature>
<dbReference type="InterPro" id="IPR050583">
    <property type="entry name" value="Mycobacterial_A85_antigen"/>
</dbReference>
<dbReference type="AlphaFoldDB" id="A0A3M2MCN3"/>
<feature type="region of interest" description="Disordered" evidence="1">
    <location>
        <begin position="552"/>
        <end position="584"/>
    </location>
</feature>
<accession>A0A3M2MCN3</accession>